<feature type="region of interest" description="Disordered" evidence="1">
    <location>
        <begin position="729"/>
        <end position="780"/>
    </location>
</feature>
<name>A0A409W6J0_9AGAR</name>
<accession>A0A409W6J0</accession>
<gene>
    <name evidence="2" type="ORF">CVT26_006504</name>
</gene>
<comment type="caution">
    <text evidence="2">The sequence shown here is derived from an EMBL/GenBank/DDBJ whole genome shotgun (WGS) entry which is preliminary data.</text>
</comment>
<feature type="compositionally biased region" description="Polar residues" evidence="1">
    <location>
        <begin position="604"/>
        <end position="619"/>
    </location>
</feature>
<feature type="region of interest" description="Disordered" evidence="1">
    <location>
        <begin position="557"/>
        <end position="633"/>
    </location>
</feature>
<sequence>MLHVQRLTVASSRLTATEQLGMQNTSQSQPHVSTEAGQQPDVWDGAMLSSWEYVPNMGLTSKIGTDSDDVELGDDGDDDKHLAKRQKTFHGTASGSRPSYDSLNQVNSPGSNEGIAALQNALNASFAHAAATTASPSPEKTASDARVEAATERLASPRSLTPASQAPRIIEQHPLFRTAGRSSRYSNRPVLPLPGLPVASTSNPSSLPSGASNSRRQPHRYAKAIYTEVDESPPPYAANQDEIEAWADATVASIVYGKRPLPVKMDEIDVRKMNGRKLVETLEKLSVESQHGTTTASTSSGSSGSQNAALPRISMSSRSKAISKALFGVEDPNRPPVTSKPTFKRKRWAADISRASSSSNVQTSAFPSSFSTPSLDYHPLSAIRPEAEGPPLSPASSYLEQSPIAEPPGDSPAHSESIVADMVASDSLLGTPAVEEKEELSDPDAIPLQFTLRSDFQNLFMAESNSGPSESNQPLAPRATSTTTPSFVDGTNHAAASSSNISRPLPSDPENAQLEDDPLLNSGQPEDITEIISPEAQVNVDSSPVVAHGFVPPHSGHAMEIWNPPSDLQYGLPDRDLGSSPPETKSGHSDPQTVPGFQLPGLFTPTSQAASLSPNNSPRSPIPKTKPSIDESGSKLGTEYLAFEPSGPYMYELSEEASRSVSIPTVFEPEYLKNRFRDRWRNTEQMAELGILLTTQSVIAEAAIPFEVFYDEEEPPLSGWVSLGSVGSDEEEIDELADDSDQDTVITTASAARGRKRRTRKAQGSRQSGHTGHGPAEAAGQSLTSYFELRNFDVLEEGATEQDMLVDPPIDLVIPVARWTRELQCLVKGKQKLMEKDLLYLRDVLKDVHRHRAHIRSSSSLAKAVLDVANMKQEDIPNLDKAGLRSLARQCIFAWEVHKYGEATQGASMEHSDAS</sequence>
<feature type="region of interest" description="Disordered" evidence="1">
    <location>
        <begin position="16"/>
        <end position="38"/>
    </location>
</feature>
<feature type="region of interest" description="Disordered" evidence="1">
    <location>
        <begin position="285"/>
        <end position="346"/>
    </location>
</feature>
<feature type="region of interest" description="Disordered" evidence="1">
    <location>
        <begin position="462"/>
        <end position="525"/>
    </location>
</feature>
<feature type="compositionally biased region" description="Polar residues" evidence="1">
    <location>
        <begin position="199"/>
        <end position="215"/>
    </location>
</feature>
<evidence type="ECO:0000256" key="1">
    <source>
        <dbReference type="SAM" id="MobiDB-lite"/>
    </source>
</evidence>
<feature type="compositionally biased region" description="Basic and acidic residues" evidence="1">
    <location>
        <begin position="141"/>
        <end position="151"/>
    </location>
</feature>
<organism evidence="2 3">
    <name type="scientific">Gymnopilus dilepis</name>
    <dbReference type="NCBI Taxonomy" id="231916"/>
    <lineage>
        <taxon>Eukaryota</taxon>
        <taxon>Fungi</taxon>
        <taxon>Dikarya</taxon>
        <taxon>Basidiomycota</taxon>
        <taxon>Agaricomycotina</taxon>
        <taxon>Agaricomycetes</taxon>
        <taxon>Agaricomycetidae</taxon>
        <taxon>Agaricales</taxon>
        <taxon>Agaricineae</taxon>
        <taxon>Hymenogastraceae</taxon>
        <taxon>Gymnopilus</taxon>
    </lineage>
</organism>
<feature type="compositionally biased region" description="Polar residues" evidence="1">
    <location>
        <begin position="462"/>
        <end position="486"/>
    </location>
</feature>
<proteinExistence type="predicted"/>
<feature type="region of interest" description="Disordered" evidence="1">
    <location>
        <begin position="129"/>
        <end position="218"/>
    </location>
</feature>
<feature type="compositionally biased region" description="Polar residues" evidence="1">
    <location>
        <begin position="16"/>
        <end position="37"/>
    </location>
</feature>
<dbReference type="InParanoid" id="A0A409W6J0"/>
<dbReference type="Proteomes" id="UP000284706">
    <property type="component" value="Unassembled WGS sequence"/>
</dbReference>
<feature type="compositionally biased region" description="Acidic residues" evidence="1">
    <location>
        <begin position="729"/>
        <end position="742"/>
    </location>
</feature>
<feature type="compositionally biased region" description="Low complexity" evidence="1">
    <location>
        <begin position="129"/>
        <end position="140"/>
    </location>
</feature>
<feature type="region of interest" description="Disordered" evidence="1">
    <location>
        <begin position="381"/>
        <end position="417"/>
    </location>
</feature>
<feature type="region of interest" description="Disordered" evidence="1">
    <location>
        <begin position="88"/>
        <end position="112"/>
    </location>
</feature>
<keyword evidence="3" id="KW-1185">Reference proteome</keyword>
<dbReference type="EMBL" id="NHYE01005363">
    <property type="protein sequence ID" value="PPQ74108.1"/>
    <property type="molecule type" value="Genomic_DNA"/>
</dbReference>
<feature type="compositionally biased region" description="Polar residues" evidence="1">
    <location>
        <begin position="89"/>
        <end position="111"/>
    </location>
</feature>
<dbReference type="OrthoDB" id="2675777at2759"/>
<feature type="compositionally biased region" description="Low complexity" evidence="1">
    <location>
        <begin position="292"/>
        <end position="305"/>
    </location>
</feature>
<evidence type="ECO:0000313" key="3">
    <source>
        <dbReference type="Proteomes" id="UP000284706"/>
    </source>
</evidence>
<evidence type="ECO:0000313" key="2">
    <source>
        <dbReference type="EMBL" id="PPQ74108.1"/>
    </source>
</evidence>
<protein>
    <submittedName>
        <fullName evidence="2">Uncharacterized protein</fullName>
    </submittedName>
</protein>
<reference evidence="2 3" key="1">
    <citation type="journal article" date="2018" name="Evol. Lett.">
        <title>Horizontal gene cluster transfer increased hallucinogenic mushroom diversity.</title>
        <authorList>
            <person name="Reynolds H.T."/>
            <person name="Vijayakumar V."/>
            <person name="Gluck-Thaler E."/>
            <person name="Korotkin H.B."/>
            <person name="Matheny P.B."/>
            <person name="Slot J.C."/>
        </authorList>
    </citation>
    <scope>NUCLEOTIDE SEQUENCE [LARGE SCALE GENOMIC DNA]</scope>
    <source>
        <strain evidence="2 3">SRW20</strain>
    </source>
</reference>
<dbReference type="AlphaFoldDB" id="A0A409W6J0"/>
<feature type="compositionally biased region" description="Basic residues" evidence="1">
    <location>
        <begin position="753"/>
        <end position="763"/>
    </location>
</feature>